<feature type="repeat" description="PPR" evidence="4">
    <location>
        <begin position="142"/>
        <end position="176"/>
    </location>
</feature>
<dbReference type="GO" id="GO:0003729">
    <property type="term" value="F:mRNA binding"/>
    <property type="evidence" value="ECO:0007669"/>
    <property type="project" value="UniProtKB-ARBA"/>
</dbReference>
<dbReference type="InterPro" id="IPR011990">
    <property type="entry name" value="TPR-like_helical_dom_sf"/>
</dbReference>
<dbReference type="PROSITE" id="PS51375">
    <property type="entry name" value="PPR"/>
    <property type="match status" value="3"/>
</dbReference>
<evidence type="ECO:0000313" key="5">
    <source>
        <dbReference type="EMBL" id="KAF4367154.1"/>
    </source>
</evidence>
<keyword evidence="3" id="KW-0802">TPR repeat</keyword>
<evidence type="ECO:0000256" key="4">
    <source>
        <dbReference type="PROSITE-ProRule" id="PRU00708"/>
    </source>
</evidence>
<evidence type="ECO:0000256" key="3">
    <source>
        <dbReference type="PROSITE-ProRule" id="PRU00339"/>
    </source>
</evidence>
<dbReference type="PANTHER" id="PTHR45717">
    <property type="entry name" value="OS12G0527900 PROTEIN"/>
    <property type="match status" value="1"/>
</dbReference>
<dbReference type="PROSITE" id="PS50005">
    <property type="entry name" value="TPR"/>
    <property type="match status" value="1"/>
</dbReference>
<dbReference type="PANTHER" id="PTHR45717:SF7">
    <property type="entry name" value="PENTACOTRIPEPTIDE-REPEAT REGION OF PRORP DOMAIN-CONTAINING PROTEIN"/>
    <property type="match status" value="1"/>
</dbReference>
<keyword evidence="2" id="KW-0677">Repeat</keyword>
<reference evidence="7 8" key="1">
    <citation type="journal article" date="2020" name="bioRxiv">
        <title>Sequence and annotation of 42 cannabis genomes reveals extensive copy number variation in cannabinoid synthesis and pathogen resistance genes.</title>
        <authorList>
            <person name="Mckernan K.J."/>
            <person name="Helbert Y."/>
            <person name="Kane L.T."/>
            <person name="Ebling H."/>
            <person name="Zhang L."/>
            <person name="Liu B."/>
            <person name="Eaton Z."/>
            <person name="Mclaughlin S."/>
            <person name="Kingan S."/>
            <person name="Baybayan P."/>
            <person name="Concepcion G."/>
            <person name="Jordan M."/>
            <person name="Riva A."/>
            <person name="Barbazuk W."/>
            <person name="Harkins T."/>
        </authorList>
    </citation>
    <scope>NUCLEOTIDE SEQUENCE [LARGE SCALE GENOMIC DNA]</scope>
    <source>
        <strain evidence="7 8">cv. Jamaican Lion 4</strain>
        <strain evidence="6">Father</strain>
        <strain evidence="5">Mother</strain>
        <tissue evidence="5">Leaf</tissue>
    </source>
</reference>
<dbReference type="InterPro" id="IPR019734">
    <property type="entry name" value="TPR_rpt"/>
</dbReference>
<gene>
    <name evidence="5" type="ORF">F8388_006462</name>
    <name evidence="6" type="ORF">G4B88_021341</name>
</gene>
<dbReference type="Proteomes" id="UP000525078">
    <property type="component" value="Unassembled WGS sequence"/>
</dbReference>
<feature type="repeat" description="TPR" evidence="3">
    <location>
        <begin position="388"/>
        <end position="421"/>
    </location>
</feature>
<dbReference type="Pfam" id="PF13181">
    <property type="entry name" value="TPR_8"/>
    <property type="match status" value="1"/>
</dbReference>
<comment type="caution">
    <text evidence="5">The sequence shown here is derived from an EMBL/GenBank/DDBJ whole genome shotgun (WGS) entry which is preliminary data.</text>
</comment>
<name>A0A7J6F906_CANSA</name>
<dbReference type="EMBL" id="JAATIQ010000020">
    <property type="protein sequence ID" value="KAF4400127.1"/>
    <property type="molecule type" value="Genomic_DNA"/>
</dbReference>
<dbReference type="SMART" id="SM00028">
    <property type="entry name" value="TPR"/>
    <property type="match status" value="2"/>
</dbReference>
<proteinExistence type="inferred from homology"/>
<dbReference type="EMBL" id="JAATIP010000144">
    <property type="protein sequence ID" value="KAF4367154.1"/>
    <property type="molecule type" value="Genomic_DNA"/>
</dbReference>
<feature type="repeat" description="PPR" evidence="4">
    <location>
        <begin position="177"/>
        <end position="211"/>
    </location>
</feature>
<dbReference type="GO" id="GO:0005739">
    <property type="term" value="C:mitochondrion"/>
    <property type="evidence" value="ECO:0007669"/>
    <property type="project" value="TreeGrafter"/>
</dbReference>
<dbReference type="Gene3D" id="1.25.40.10">
    <property type="entry name" value="Tetratricopeptide repeat domain"/>
    <property type="match status" value="3"/>
</dbReference>
<evidence type="ECO:0000256" key="1">
    <source>
        <dbReference type="ARBA" id="ARBA00007626"/>
    </source>
</evidence>
<sequence length="506" mass="58313">MASLVFTIIKRYGSITVNRISLRSFCTESLSVSGTGIRRNRKNLFSRISPLGLPSISVVPTLEQWVEEGRTIHQNDLRFILRELRNRRRYNQALEVSEWMSSRELSPFAPSDYAVQLDLIGKVRGLDSAESYFNSLSDQVKVDKLYGALLNCYVREGMIDKSLSHMKKMKELGFASSPLSYNDIMCLYLRTGELEKVPDVMSEMEKDGVKPDIFSYRVCMNSYWLRSDLNSMEKVFEEMKKQPHISLDWTTYAMVANFYIKAGDRDKALFSLMKCEELVDKDALGYNHLISLYASLGNKEQMMRLWGLQKAKCKNQINRDYRTMISLLVKLGEFEEAEVLLKTWESSQQFYDFRVPNILILGYCNKGLIEKAEAMLHEIIEKGRTPTPNSWAIIAAAYLDRQNMDTAFECMKKALAVQAENKLWRPKPQVISKLLEWLADKGDVEEVKAFVISLKTVIPVNRLMYHALIKAHLNVGKEVDWILKSMKTDNIEVNEETEEILNSSQK</sequence>
<dbReference type="OMA" id="CKKQLNR"/>
<accession>A0A803NX46</accession>
<dbReference type="Pfam" id="PF13041">
    <property type="entry name" value="PPR_2"/>
    <property type="match status" value="1"/>
</dbReference>
<accession>A0A7J6F906</accession>
<dbReference type="InterPro" id="IPR002885">
    <property type="entry name" value="PPR_rpt"/>
</dbReference>
<dbReference type="SUPFAM" id="SSF48452">
    <property type="entry name" value="TPR-like"/>
    <property type="match status" value="1"/>
</dbReference>
<keyword evidence="8" id="KW-1185">Reference proteome</keyword>
<feature type="repeat" description="PPR" evidence="4">
    <location>
        <begin position="352"/>
        <end position="386"/>
    </location>
</feature>
<organism evidence="5 7">
    <name type="scientific">Cannabis sativa</name>
    <name type="common">Hemp</name>
    <name type="synonym">Marijuana</name>
    <dbReference type="NCBI Taxonomy" id="3483"/>
    <lineage>
        <taxon>Eukaryota</taxon>
        <taxon>Viridiplantae</taxon>
        <taxon>Streptophyta</taxon>
        <taxon>Embryophyta</taxon>
        <taxon>Tracheophyta</taxon>
        <taxon>Spermatophyta</taxon>
        <taxon>Magnoliopsida</taxon>
        <taxon>eudicotyledons</taxon>
        <taxon>Gunneridae</taxon>
        <taxon>Pentapetalae</taxon>
        <taxon>rosids</taxon>
        <taxon>fabids</taxon>
        <taxon>Rosales</taxon>
        <taxon>Cannabaceae</taxon>
        <taxon>Cannabis</taxon>
    </lineage>
</organism>
<dbReference type="AlphaFoldDB" id="A0A7J6F906"/>
<dbReference type="OrthoDB" id="429961at2759"/>
<evidence type="ECO:0000256" key="2">
    <source>
        <dbReference type="ARBA" id="ARBA00022737"/>
    </source>
</evidence>
<dbReference type="Proteomes" id="UP000583929">
    <property type="component" value="Unassembled WGS sequence"/>
</dbReference>
<evidence type="ECO:0000313" key="7">
    <source>
        <dbReference type="Proteomes" id="UP000525078"/>
    </source>
</evidence>
<dbReference type="NCBIfam" id="TIGR00756">
    <property type="entry name" value="PPR"/>
    <property type="match status" value="3"/>
</dbReference>
<comment type="similarity">
    <text evidence="1">Belongs to the PPR family. P subfamily.</text>
</comment>
<protein>
    <recommendedName>
        <fullName evidence="9">Pentatricopeptide repeat-containing protein</fullName>
    </recommendedName>
</protein>
<evidence type="ECO:0000313" key="6">
    <source>
        <dbReference type="EMBL" id="KAF4400127.1"/>
    </source>
</evidence>
<dbReference type="Pfam" id="PF01535">
    <property type="entry name" value="PPR"/>
    <property type="match status" value="3"/>
</dbReference>
<evidence type="ECO:0008006" key="9">
    <source>
        <dbReference type="Google" id="ProtNLM"/>
    </source>
</evidence>
<evidence type="ECO:0000313" key="8">
    <source>
        <dbReference type="Proteomes" id="UP000583929"/>
    </source>
</evidence>